<sequence>MHLITHTNAGPKKGKSLKEQLGSSLFPLTRPLPRIPSTHAGVPASQEIGSVGLQLYRRTEGSKGAEARS</sequence>
<keyword evidence="3" id="KW-1185">Reference proteome</keyword>
<proteinExistence type="predicted"/>
<evidence type="ECO:0000313" key="2">
    <source>
        <dbReference type="EMBL" id="TFJ81635.1"/>
    </source>
</evidence>
<gene>
    <name evidence="2" type="ORF">NSK_006886</name>
</gene>
<comment type="caution">
    <text evidence="2">The sequence shown here is derived from an EMBL/GenBank/DDBJ whole genome shotgun (WGS) entry which is preliminary data.</text>
</comment>
<dbReference type="Proteomes" id="UP000355283">
    <property type="component" value="Unassembled WGS sequence"/>
</dbReference>
<feature type="compositionally biased region" description="Basic and acidic residues" evidence="1">
    <location>
        <begin position="57"/>
        <end position="69"/>
    </location>
</feature>
<accession>A0A4D9CVT7</accession>
<organism evidence="2 3">
    <name type="scientific">Nannochloropsis salina CCMP1776</name>
    <dbReference type="NCBI Taxonomy" id="1027361"/>
    <lineage>
        <taxon>Eukaryota</taxon>
        <taxon>Sar</taxon>
        <taxon>Stramenopiles</taxon>
        <taxon>Ochrophyta</taxon>
        <taxon>Eustigmatophyceae</taxon>
        <taxon>Eustigmatales</taxon>
        <taxon>Monodopsidaceae</taxon>
        <taxon>Microchloropsis</taxon>
        <taxon>Microchloropsis salina</taxon>
    </lineage>
</organism>
<reference evidence="2 3" key="1">
    <citation type="submission" date="2019-01" db="EMBL/GenBank/DDBJ databases">
        <title>Nuclear Genome Assembly of the Microalgal Biofuel strain Nannochloropsis salina CCMP1776.</title>
        <authorList>
            <person name="Hovde B."/>
        </authorList>
    </citation>
    <scope>NUCLEOTIDE SEQUENCE [LARGE SCALE GENOMIC DNA]</scope>
    <source>
        <strain evidence="2 3">CCMP1776</strain>
    </source>
</reference>
<dbReference type="AlphaFoldDB" id="A0A4D9CVT7"/>
<feature type="region of interest" description="Disordered" evidence="1">
    <location>
        <begin position="28"/>
        <end position="69"/>
    </location>
</feature>
<evidence type="ECO:0000313" key="3">
    <source>
        <dbReference type="Proteomes" id="UP000355283"/>
    </source>
</evidence>
<name>A0A4D9CVT7_9STRA</name>
<protein>
    <submittedName>
        <fullName evidence="2">Uncharacterized protein</fullName>
    </submittedName>
</protein>
<evidence type="ECO:0000256" key="1">
    <source>
        <dbReference type="SAM" id="MobiDB-lite"/>
    </source>
</evidence>
<dbReference type="EMBL" id="SDOX01000122">
    <property type="protein sequence ID" value="TFJ81635.1"/>
    <property type="molecule type" value="Genomic_DNA"/>
</dbReference>
<feature type="region of interest" description="Disordered" evidence="1">
    <location>
        <begin position="1"/>
        <end position="20"/>
    </location>
</feature>